<dbReference type="RefSeq" id="WP_180703217.1">
    <property type="nucleotide sequence ID" value="NZ_LN555523.1"/>
</dbReference>
<dbReference type="EMBL" id="LN555523">
    <property type="protein sequence ID" value="CED93507.1"/>
    <property type="molecule type" value="Genomic_DNA"/>
</dbReference>
<dbReference type="KEGG" id="ril:CRIB_755"/>
<organism evidence="1 2">
    <name type="scientific">Romboutsia ilealis</name>
    <dbReference type="NCBI Taxonomy" id="1115758"/>
    <lineage>
        <taxon>Bacteria</taxon>
        <taxon>Bacillati</taxon>
        <taxon>Bacillota</taxon>
        <taxon>Clostridia</taxon>
        <taxon>Peptostreptococcales</taxon>
        <taxon>Peptostreptococcaceae</taxon>
        <taxon>Romboutsia</taxon>
    </lineage>
</organism>
<evidence type="ECO:0000313" key="2">
    <source>
        <dbReference type="Proteomes" id="UP000245622"/>
    </source>
</evidence>
<dbReference type="AlphaFoldDB" id="A0A1V1I061"/>
<gene>
    <name evidence="1" type="ORF">CRIB_755</name>
</gene>
<sequence>MKVIIAIVISTLLTTGEIYSSFNESIKESNLAIFNKEYEKVDEMFNLELRENNLIKEYNVRTEQQPVTISESKAILLVKDMLKTYGYVPRVIEVDHREGNNYVVHAYEIIQDDEKTWHTATIGWYYVDMYTGKIESIF</sequence>
<dbReference type="Proteomes" id="UP000245622">
    <property type="component" value="Chromosome 1"/>
</dbReference>
<keyword evidence="2" id="KW-1185">Reference proteome</keyword>
<dbReference type="GeneID" id="82204937"/>
<name>A0A1V1I061_9FIRM</name>
<reference evidence="1 2" key="1">
    <citation type="submission" date="2014-04" db="EMBL/GenBank/DDBJ databases">
        <authorList>
            <person name="Hornung B.V."/>
        </authorList>
    </citation>
    <scope>NUCLEOTIDE SEQUENCE [LARGE SCALE GENOMIC DNA]</scope>
    <source>
        <strain evidence="1 2">CRIB</strain>
    </source>
</reference>
<evidence type="ECO:0000313" key="1">
    <source>
        <dbReference type="EMBL" id="CED93507.1"/>
    </source>
</evidence>
<protein>
    <submittedName>
        <fullName evidence="1">Uncharacterized protein</fullName>
    </submittedName>
</protein>
<proteinExistence type="predicted"/>
<accession>A0A1V1I061</accession>